<sequence>MRLFLIALTAAFAVWLPRAPAEGSEVPYFPRATAQAGQAILATPPGRYGSIQHGRTPLPPRAIALTFDDGPSSLYNSRVLDILDERGIKATFFFVGQYVRANPEQVREVVRRGHNVASHSWSHPTYLRYWAREAQVSEVRRSYAALEAALADAPPGERARIEPMFRFPGLGEGAYMADWLNQRGVIVVSAEAGTDDWRGYSAESITRITLNAMESNQGGVLILHETRPQMIQALPGLLDELTARGFTFVQITAGPEGRAQALAAEDAVLTLR</sequence>
<comment type="caution">
    <text evidence="9">The sequence shown here is derived from an EMBL/GenBank/DDBJ whole genome shotgun (WGS) entry which is preliminary data.</text>
</comment>
<evidence type="ECO:0000256" key="7">
    <source>
        <dbReference type="SAM" id="SignalP"/>
    </source>
</evidence>
<dbReference type="Gene3D" id="3.20.20.370">
    <property type="entry name" value="Glycoside hydrolase/deacetylase"/>
    <property type="match status" value="1"/>
</dbReference>
<evidence type="ECO:0000256" key="5">
    <source>
        <dbReference type="ARBA" id="ARBA00022801"/>
    </source>
</evidence>
<feature type="chain" id="PRO_5046024385" description="Chitooligosaccharide deacetylase" evidence="7">
    <location>
        <begin position="22"/>
        <end position="272"/>
    </location>
</feature>
<evidence type="ECO:0000313" key="9">
    <source>
        <dbReference type="EMBL" id="GLS00355.1"/>
    </source>
</evidence>
<accession>A0ABQ6BEB2</accession>
<proteinExistence type="inferred from homology"/>
<dbReference type="PANTHER" id="PTHR10587">
    <property type="entry name" value="GLYCOSYL TRANSFERASE-RELATED"/>
    <property type="match status" value="1"/>
</dbReference>
<dbReference type="InterPro" id="IPR002509">
    <property type="entry name" value="NODB_dom"/>
</dbReference>
<evidence type="ECO:0000256" key="1">
    <source>
        <dbReference type="ARBA" id="ARBA00003236"/>
    </source>
</evidence>
<feature type="signal peptide" evidence="7">
    <location>
        <begin position="1"/>
        <end position="21"/>
    </location>
</feature>
<evidence type="ECO:0000256" key="6">
    <source>
        <dbReference type="ARBA" id="ARBA00032976"/>
    </source>
</evidence>
<keyword evidence="7" id="KW-0732">Signal</keyword>
<dbReference type="InterPro" id="IPR050248">
    <property type="entry name" value="Polysacc_deacetylase_ArnD"/>
</dbReference>
<keyword evidence="5" id="KW-0378">Hydrolase</keyword>
<protein>
    <recommendedName>
        <fullName evidence="3">Chitooligosaccharide deacetylase</fullName>
    </recommendedName>
    <alternativeName>
        <fullName evidence="6">Nodulation protein B</fullName>
    </alternativeName>
</protein>
<evidence type="ECO:0000259" key="8">
    <source>
        <dbReference type="PROSITE" id="PS51677"/>
    </source>
</evidence>
<dbReference type="CDD" id="cd10917">
    <property type="entry name" value="CE4_NodB_like_6s_7s"/>
    <property type="match status" value="1"/>
</dbReference>
<organism evidence="9 10">
    <name type="scientific">Brevundimonas denitrificans</name>
    <dbReference type="NCBI Taxonomy" id="1443434"/>
    <lineage>
        <taxon>Bacteria</taxon>
        <taxon>Pseudomonadati</taxon>
        <taxon>Pseudomonadota</taxon>
        <taxon>Alphaproteobacteria</taxon>
        <taxon>Caulobacterales</taxon>
        <taxon>Caulobacteraceae</taxon>
        <taxon>Brevundimonas</taxon>
    </lineage>
</organism>
<evidence type="ECO:0000256" key="3">
    <source>
        <dbReference type="ARBA" id="ARBA00020071"/>
    </source>
</evidence>
<dbReference type="SUPFAM" id="SSF88713">
    <property type="entry name" value="Glycoside hydrolase/deacetylase"/>
    <property type="match status" value="1"/>
</dbReference>
<evidence type="ECO:0000313" key="10">
    <source>
        <dbReference type="Proteomes" id="UP001156921"/>
    </source>
</evidence>
<feature type="domain" description="NodB homology" evidence="8">
    <location>
        <begin position="61"/>
        <end position="249"/>
    </location>
</feature>
<reference evidence="10" key="1">
    <citation type="journal article" date="2019" name="Int. J. Syst. Evol. Microbiol.">
        <title>The Global Catalogue of Microorganisms (GCM) 10K type strain sequencing project: providing services to taxonomists for standard genome sequencing and annotation.</title>
        <authorList>
            <consortium name="The Broad Institute Genomics Platform"/>
            <consortium name="The Broad Institute Genome Sequencing Center for Infectious Disease"/>
            <person name="Wu L."/>
            <person name="Ma J."/>
        </authorList>
    </citation>
    <scope>NUCLEOTIDE SEQUENCE [LARGE SCALE GENOMIC DNA]</scope>
    <source>
        <strain evidence="10">NBRC 110107</strain>
    </source>
</reference>
<comment type="similarity">
    <text evidence="2">Belongs to the polysaccharide deacetylase family.</text>
</comment>
<keyword evidence="10" id="KW-1185">Reference proteome</keyword>
<evidence type="ECO:0000256" key="2">
    <source>
        <dbReference type="ARBA" id="ARBA00010973"/>
    </source>
</evidence>
<keyword evidence="4" id="KW-0479">Metal-binding</keyword>
<dbReference type="EMBL" id="BSOY01000004">
    <property type="protein sequence ID" value="GLS00355.1"/>
    <property type="molecule type" value="Genomic_DNA"/>
</dbReference>
<dbReference type="PANTHER" id="PTHR10587:SF133">
    <property type="entry name" value="CHITIN DEACETYLASE 1-RELATED"/>
    <property type="match status" value="1"/>
</dbReference>
<name>A0ABQ6BEB2_9CAUL</name>
<dbReference type="PROSITE" id="PS51677">
    <property type="entry name" value="NODB"/>
    <property type="match status" value="1"/>
</dbReference>
<comment type="function">
    <text evidence="1">Is involved in generating a small heat-stable compound (Nod), an acylated oligomer of N-acetylglucosamine, that stimulates mitosis in various plant protoplasts.</text>
</comment>
<evidence type="ECO:0000256" key="4">
    <source>
        <dbReference type="ARBA" id="ARBA00022723"/>
    </source>
</evidence>
<dbReference type="RefSeq" id="WP_284220494.1">
    <property type="nucleotide sequence ID" value="NZ_BSOY01000004.1"/>
</dbReference>
<dbReference type="Pfam" id="PF01522">
    <property type="entry name" value="Polysacc_deac_1"/>
    <property type="match status" value="1"/>
</dbReference>
<dbReference type="Proteomes" id="UP001156921">
    <property type="component" value="Unassembled WGS sequence"/>
</dbReference>
<gene>
    <name evidence="9" type="ORF">GCM10007859_03600</name>
</gene>
<dbReference type="InterPro" id="IPR011330">
    <property type="entry name" value="Glyco_hydro/deAcase_b/a-brl"/>
</dbReference>